<proteinExistence type="predicted"/>
<evidence type="ECO:0000256" key="2">
    <source>
        <dbReference type="ARBA" id="ARBA00022737"/>
    </source>
</evidence>
<dbReference type="Gene3D" id="3.80.10.10">
    <property type="entry name" value="Ribonuclease Inhibitor"/>
    <property type="match status" value="1"/>
</dbReference>
<evidence type="ECO:0000256" key="1">
    <source>
        <dbReference type="ARBA" id="ARBA00022614"/>
    </source>
</evidence>
<gene>
    <name evidence="5" type="primary">inlJ_19</name>
    <name evidence="4" type="ORF">HQ38_06400</name>
    <name evidence="5" type="ORF">NCTC12858_01856</name>
</gene>
<dbReference type="Proteomes" id="UP000030136">
    <property type="component" value="Unassembled WGS sequence"/>
</dbReference>
<dbReference type="STRING" id="393921.HQ45_03920"/>
<keyword evidence="1" id="KW-0433">Leucine-rich repeat</keyword>
<keyword evidence="7" id="KW-1185">Reference proteome</keyword>
<dbReference type="eggNOG" id="COG4886">
    <property type="taxonomic scope" value="Bacteria"/>
</dbReference>
<dbReference type="RefSeq" id="WP_023936264.1">
    <property type="nucleotide sequence ID" value="NZ_FUXH01000003.1"/>
</dbReference>
<evidence type="ECO:0000313" key="7">
    <source>
        <dbReference type="Proteomes" id="UP000249300"/>
    </source>
</evidence>
<organism evidence="4 6">
    <name type="scientific">Porphyromonas crevioricanis</name>
    <dbReference type="NCBI Taxonomy" id="393921"/>
    <lineage>
        <taxon>Bacteria</taxon>
        <taxon>Pseudomonadati</taxon>
        <taxon>Bacteroidota</taxon>
        <taxon>Bacteroidia</taxon>
        <taxon>Bacteroidales</taxon>
        <taxon>Porphyromonadaceae</taxon>
        <taxon>Porphyromonas</taxon>
    </lineage>
</organism>
<dbReference type="PANTHER" id="PTHR47566:SF1">
    <property type="entry name" value="PROTEIN NUD1"/>
    <property type="match status" value="1"/>
</dbReference>
<dbReference type="InterPro" id="IPR052574">
    <property type="entry name" value="CDIRP"/>
</dbReference>
<dbReference type="SUPFAM" id="SSF52058">
    <property type="entry name" value="L domain-like"/>
    <property type="match status" value="1"/>
</dbReference>
<reference evidence="5 7" key="2">
    <citation type="submission" date="2018-06" db="EMBL/GenBank/DDBJ databases">
        <authorList>
            <consortium name="Pathogen Informatics"/>
            <person name="Doyle S."/>
        </authorList>
    </citation>
    <scope>NUCLEOTIDE SEQUENCE [LARGE SCALE GENOMIC DNA]</scope>
    <source>
        <strain evidence="5 7">NCTC12858</strain>
    </source>
</reference>
<evidence type="ECO:0000313" key="4">
    <source>
        <dbReference type="EMBL" id="KGN94161.1"/>
    </source>
</evidence>
<dbReference type="PANTHER" id="PTHR47566">
    <property type="match status" value="1"/>
</dbReference>
<dbReference type="InterPro" id="IPR032675">
    <property type="entry name" value="LRR_dom_sf"/>
</dbReference>
<dbReference type="KEGG" id="pcre:NCTC12858_01856"/>
<dbReference type="GO" id="GO:0035591">
    <property type="term" value="F:signaling adaptor activity"/>
    <property type="evidence" value="ECO:0007669"/>
    <property type="project" value="TreeGrafter"/>
</dbReference>
<reference evidence="4 6" key="1">
    <citation type="submission" date="2014-08" db="EMBL/GenBank/DDBJ databases">
        <title>Porphyromonas crevioricanis strain:COT-253_OH1447 Genome sequencing.</title>
        <authorList>
            <person name="Wallis C."/>
            <person name="Deusch O."/>
            <person name="O'Flynn C."/>
            <person name="Davis I."/>
            <person name="Jospin G."/>
            <person name="Darling A.E."/>
            <person name="Coil D.A."/>
            <person name="Alexiev A."/>
            <person name="Horsfall A."/>
            <person name="Kirkwood N."/>
            <person name="Harris S."/>
            <person name="Eisen J.A."/>
        </authorList>
    </citation>
    <scope>NUCLEOTIDE SEQUENCE [LARGE SCALE GENOMIC DNA]</scope>
    <source>
        <strain evidence="6">COT-253 OH1447</strain>
        <strain evidence="4">COT-253_OH1447</strain>
    </source>
</reference>
<evidence type="ECO:0000256" key="3">
    <source>
        <dbReference type="SAM" id="MobiDB-lite"/>
    </source>
</evidence>
<feature type="region of interest" description="Disordered" evidence="3">
    <location>
        <begin position="321"/>
        <end position="361"/>
    </location>
</feature>
<evidence type="ECO:0000313" key="5">
    <source>
        <dbReference type="EMBL" id="SQH73975.1"/>
    </source>
</evidence>
<sequence>MTILKPYPEMKKLNQQHKKAQNLLFLPLLLLALFSCKSKDSEPEKSFIIGQDEKRPNVITIVTDKKPGEQLVLGYVSANGEPVSFEGAEGKHRDGGYSSLTIKSPIIKIVGAIALFECGGVYDANGVLASKPNKIKSLVVSPSPALSRIACADNIIDQIDLRQATNLERFAAGNNLLKEIDFSQNRKLEMAFLYHNKLKTIDFSQNPDLEILSCYDNELEKLDLRNNKRLGGVFLQGNKLSSLDFSACERLVKVICFSNRLFGAEMSKMLESLRSNPPKENSLILVDKTDSEEENQANGEDIALVKKRGWKPTSLEKEAGKIVEKDYEGENDSPSKERKGHDKWRTEQERLTQAERQNFRI</sequence>
<accession>A0A0A2FSQ0</accession>
<dbReference type="AlphaFoldDB" id="A0A0A2FSQ0"/>
<name>A0A0A2FSQ0_9PORP</name>
<feature type="compositionally biased region" description="Basic and acidic residues" evidence="3">
    <location>
        <begin position="321"/>
        <end position="353"/>
    </location>
</feature>
<dbReference type="EMBL" id="LS483447">
    <property type="protein sequence ID" value="SQH73975.1"/>
    <property type="molecule type" value="Genomic_DNA"/>
</dbReference>
<dbReference type="EMBL" id="JQJC01000020">
    <property type="protein sequence ID" value="KGN94161.1"/>
    <property type="molecule type" value="Genomic_DNA"/>
</dbReference>
<keyword evidence="2" id="KW-0677">Repeat</keyword>
<dbReference type="Proteomes" id="UP000249300">
    <property type="component" value="Chromosome 1"/>
</dbReference>
<evidence type="ECO:0000313" key="6">
    <source>
        <dbReference type="Proteomes" id="UP000030136"/>
    </source>
</evidence>
<protein>
    <submittedName>
        <fullName evidence="5">Internalin-J</fullName>
    </submittedName>
</protein>
<dbReference type="OrthoDB" id="1230183at2"/>